<feature type="domain" description="HTH cro/C1-type" evidence="3">
    <location>
        <begin position="3"/>
        <end position="56"/>
    </location>
</feature>
<feature type="transmembrane region" description="Helical" evidence="2">
    <location>
        <begin position="116"/>
        <end position="137"/>
    </location>
</feature>
<protein>
    <submittedName>
        <fullName evidence="5">2TM domain-containing protein</fullName>
    </submittedName>
</protein>
<reference evidence="4 7" key="1">
    <citation type="submission" date="2016-03" db="EMBL/GenBank/DDBJ databases">
        <authorList>
            <person name="Hansen M.J."/>
            <person name="Bojesen A.M."/>
            <person name="Planet P."/>
        </authorList>
    </citation>
    <scope>NUCLEOTIDE SEQUENCE [LARGE SCALE GENOMIC DNA]</scope>
    <source>
        <strain evidence="4 7">HPA 21</strain>
    </source>
</reference>
<evidence type="ECO:0000313" key="6">
    <source>
        <dbReference type="Proteomes" id="UP000276901"/>
    </source>
</evidence>
<gene>
    <name evidence="4" type="ORF">A4G17_07105</name>
    <name evidence="5" type="ORF">EDC49_0745</name>
</gene>
<dbReference type="PROSITE" id="PS50943">
    <property type="entry name" value="HTH_CROC1"/>
    <property type="match status" value="1"/>
</dbReference>
<evidence type="ECO:0000313" key="7">
    <source>
        <dbReference type="Proteomes" id="UP000502287"/>
    </source>
</evidence>
<keyword evidence="2" id="KW-0472">Membrane</keyword>
<dbReference type="Proteomes" id="UP000502287">
    <property type="component" value="Chromosome"/>
</dbReference>
<keyword evidence="6" id="KW-1185">Reference proteome</keyword>
<dbReference type="Pfam" id="PF01381">
    <property type="entry name" value="HTH_3"/>
    <property type="match status" value="1"/>
</dbReference>
<dbReference type="SMART" id="SM00530">
    <property type="entry name" value="HTH_XRE"/>
    <property type="match status" value="1"/>
</dbReference>
<dbReference type="EMBL" id="RKQT01000001">
    <property type="protein sequence ID" value="RPE96355.1"/>
    <property type="molecule type" value="Genomic_DNA"/>
</dbReference>
<evidence type="ECO:0000259" key="3">
    <source>
        <dbReference type="PROSITE" id="PS50943"/>
    </source>
</evidence>
<sequence length="159" mass="18579">MIIQKLRLQRGWSQEQLAEISGLSVRTIQRLEKGQSGSLESLKALAAVFEVDFHQLQGEQTMTEQHIETGTVIQKQENEALSYAQKLRHFYLKTIVFTFILMILAVINYFTSDYWWVLWVWLGFAVHLAISGFKLFVKENLFSGKWEQKVVEKRLGRKL</sequence>
<name>A0AAE6X6E3_9PAST</name>
<evidence type="ECO:0000313" key="5">
    <source>
        <dbReference type="EMBL" id="RPE96355.1"/>
    </source>
</evidence>
<dbReference type="InterPro" id="IPR001387">
    <property type="entry name" value="Cro/C1-type_HTH"/>
</dbReference>
<dbReference type="PANTHER" id="PTHR46558:SF4">
    <property type="entry name" value="DNA-BIDING PHAGE PROTEIN"/>
    <property type="match status" value="1"/>
</dbReference>
<organism evidence="4 7">
    <name type="scientific">Frederiksenia canicola</name>
    <dbReference type="NCBI Taxonomy" id="123824"/>
    <lineage>
        <taxon>Bacteria</taxon>
        <taxon>Pseudomonadati</taxon>
        <taxon>Pseudomonadota</taxon>
        <taxon>Gammaproteobacteria</taxon>
        <taxon>Pasteurellales</taxon>
        <taxon>Pasteurellaceae</taxon>
        <taxon>Frederiksenia</taxon>
    </lineage>
</organism>
<feature type="transmembrane region" description="Helical" evidence="2">
    <location>
        <begin position="90"/>
        <end position="110"/>
    </location>
</feature>
<keyword evidence="1" id="KW-0238">DNA-binding</keyword>
<dbReference type="GO" id="GO:0003677">
    <property type="term" value="F:DNA binding"/>
    <property type="evidence" value="ECO:0007669"/>
    <property type="project" value="UniProtKB-KW"/>
</dbReference>
<dbReference type="InterPro" id="IPR010982">
    <property type="entry name" value="Lambda_DNA-bd_dom_sf"/>
</dbReference>
<dbReference type="EMBL" id="CP015029">
    <property type="protein sequence ID" value="QIM65218.1"/>
    <property type="molecule type" value="Genomic_DNA"/>
</dbReference>
<proteinExistence type="predicted"/>
<keyword evidence="2" id="KW-0812">Transmembrane</keyword>
<dbReference type="SUPFAM" id="SSF47413">
    <property type="entry name" value="lambda repressor-like DNA-binding domains"/>
    <property type="match status" value="1"/>
</dbReference>
<evidence type="ECO:0000256" key="1">
    <source>
        <dbReference type="ARBA" id="ARBA00023125"/>
    </source>
</evidence>
<dbReference type="CDD" id="cd00093">
    <property type="entry name" value="HTH_XRE"/>
    <property type="match status" value="1"/>
</dbReference>
<reference evidence="5 6" key="2">
    <citation type="submission" date="2018-11" db="EMBL/GenBank/DDBJ databases">
        <title>Genomic Encyclopedia of Type Strains, Phase IV (KMG-IV): sequencing the most valuable type-strain genomes for metagenomic binning, comparative biology and taxonomic classification.</title>
        <authorList>
            <person name="Goeker M."/>
        </authorList>
    </citation>
    <scope>NUCLEOTIDE SEQUENCE [LARGE SCALE GENOMIC DNA]</scope>
    <source>
        <strain evidence="5 6">DSM 25797</strain>
    </source>
</reference>
<evidence type="ECO:0000313" key="4">
    <source>
        <dbReference type="EMBL" id="QIM65218.1"/>
    </source>
</evidence>
<dbReference type="AlphaFoldDB" id="A0AAE6X6E3"/>
<keyword evidence="2" id="KW-1133">Transmembrane helix</keyword>
<dbReference type="RefSeq" id="WP_123956253.1">
    <property type="nucleotide sequence ID" value="NZ_CP015029.1"/>
</dbReference>
<dbReference type="Proteomes" id="UP000276901">
    <property type="component" value="Unassembled WGS sequence"/>
</dbReference>
<dbReference type="PANTHER" id="PTHR46558">
    <property type="entry name" value="TRACRIPTIONAL REGULATORY PROTEIN-RELATED-RELATED"/>
    <property type="match status" value="1"/>
</dbReference>
<evidence type="ECO:0000256" key="2">
    <source>
        <dbReference type="SAM" id="Phobius"/>
    </source>
</evidence>
<dbReference type="InterPro" id="IPR025698">
    <property type="entry name" value="2TM_dom"/>
</dbReference>
<dbReference type="Pfam" id="PF13239">
    <property type="entry name" value="2TM"/>
    <property type="match status" value="1"/>
</dbReference>
<accession>A0AAE6X6E3</accession>
<dbReference type="KEGG" id="fcl:A4G17_07105"/>
<dbReference type="Gene3D" id="1.10.260.40">
    <property type="entry name" value="lambda repressor-like DNA-binding domains"/>
    <property type="match status" value="1"/>
</dbReference>